<organism evidence="1 2">
    <name type="scientific">Cardiocondyla obscurior</name>
    <dbReference type="NCBI Taxonomy" id="286306"/>
    <lineage>
        <taxon>Eukaryota</taxon>
        <taxon>Metazoa</taxon>
        <taxon>Ecdysozoa</taxon>
        <taxon>Arthropoda</taxon>
        <taxon>Hexapoda</taxon>
        <taxon>Insecta</taxon>
        <taxon>Pterygota</taxon>
        <taxon>Neoptera</taxon>
        <taxon>Endopterygota</taxon>
        <taxon>Hymenoptera</taxon>
        <taxon>Apocrita</taxon>
        <taxon>Aculeata</taxon>
        <taxon>Formicoidea</taxon>
        <taxon>Formicidae</taxon>
        <taxon>Myrmicinae</taxon>
        <taxon>Cardiocondyla</taxon>
    </lineage>
</organism>
<dbReference type="Proteomes" id="UP001430953">
    <property type="component" value="Unassembled WGS sequence"/>
</dbReference>
<dbReference type="AlphaFoldDB" id="A0AAW2G3X8"/>
<dbReference type="EMBL" id="JADYXP020000006">
    <property type="protein sequence ID" value="KAL0122743.1"/>
    <property type="molecule type" value="Genomic_DNA"/>
</dbReference>
<evidence type="ECO:0000313" key="2">
    <source>
        <dbReference type="Proteomes" id="UP001430953"/>
    </source>
</evidence>
<sequence length="67" mass="7672">MNRKKKMTLPYRPGENRAEQLLSWQIARSLCTITKFCGNIVSAFACSLFAKKKKYACFTTGRARFSC</sequence>
<keyword evidence="2" id="KW-1185">Reference proteome</keyword>
<protein>
    <submittedName>
        <fullName evidence="1">Uncharacterized protein</fullName>
    </submittedName>
</protein>
<reference evidence="1 2" key="1">
    <citation type="submission" date="2023-03" db="EMBL/GenBank/DDBJ databases">
        <title>High recombination rates correlate with genetic variation in Cardiocondyla obscurior ants.</title>
        <authorList>
            <person name="Errbii M."/>
        </authorList>
    </citation>
    <scope>NUCLEOTIDE SEQUENCE [LARGE SCALE GENOMIC DNA]</scope>
    <source>
        <strain evidence="1">Alpha-2009</strain>
        <tissue evidence="1">Whole body</tissue>
    </source>
</reference>
<comment type="caution">
    <text evidence="1">The sequence shown here is derived from an EMBL/GenBank/DDBJ whole genome shotgun (WGS) entry which is preliminary data.</text>
</comment>
<evidence type="ECO:0000313" key="1">
    <source>
        <dbReference type="EMBL" id="KAL0122743.1"/>
    </source>
</evidence>
<name>A0AAW2G3X8_9HYME</name>
<accession>A0AAW2G3X8</accession>
<gene>
    <name evidence="1" type="ORF">PUN28_007445</name>
</gene>
<proteinExistence type="predicted"/>